<organism evidence="1 2">
    <name type="scientific">Blattamonas nauphoetae</name>
    <dbReference type="NCBI Taxonomy" id="2049346"/>
    <lineage>
        <taxon>Eukaryota</taxon>
        <taxon>Metamonada</taxon>
        <taxon>Preaxostyla</taxon>
        <taxon>Oxymonadida</taxon>
        <taxon>Blattamonas</taxon>
    </lineage>
</organism>
<proteinExistence type="predicted"/>
<accession>A0ABQ9WW92</accession>
<evidence type="ECO:0000313" key="1">
    <source>
        <dbReference type="EMBL" id="KAK2943776.1"/>
    </source>
</evidence>
<evidence type="ECO:0000313" key="2">
    <source>
        <dbReference type="Proteomes" id="UP001281761"/>
    </source>
</evidence>
<comment type="caution">
    <text evidence="1">The sequence shown here is derived from an EMBL/GenBank/DDBJ whole genome shotgun (WGS) entry which is preliminary data.</text>
</comment>
<protein>
    <submittedName>
        <fullName evidence="1">Uncharacterized protein</fullName>
    </submittedName>
</protein>
<dbReference type="EMBL" id="JARBJD010000329">
    <property type="protein sequence ID" value="KAK2943776.1"/>
    <property type="molecule type" value="Genomic_DNA"/>
</dbReference>
<dbReference type="Proteomes" id="UP001281761">
    <property type="component" value="Unassembled WGS sequence"/>
</dbReference>
<reference evidence="1 2" key="1">
    <citation type="journal article" date="2022" name="bioRxiv">
        <title>Genomics of Preaxostyla Flagellates Illuminates Evolutionary Transitions and the Path Towards Mitochondrial Loss.</title>
        <authorList>
            <person name="Novak L.V.F."/>
            <person name="Treitli S.C."/>
            <person name="Pyrih J."/>
            <person name="Halakuc P."/>
            <person name="Pipaliya S.V."/>
            <person name="Vacek V."/>
            <person name="Brzon O."/>
            <person name="Soukal P."/>
            <person name="Eme L."/>
            <person name="Dacks J.B."/>
            <person name="Karnkowska A."/>
            <person name="Elias M."/>
            <person name="Hampl V."/>
        </authorList>
    </citation>
    <scope>NUCLEOTIDE SEQUENCE [LARGE SCALE GENOMIC DNA]</scope>
    <source>
        <strain evidence="1">NAU3</strain>
        <tissue evidence="1">Gut</tissue>
    </source>
</reference>
<name>A0ABQ9WW92_9EUKA</name>
<gene>
    <name evidence="1" type="ORF">BLNAU_21314</name>
</gene>
<keyword evidence="2" id="KW-1185">Reference proteome</keyword>
<sequence length="1306" mass="147814">MFFLVTSPLLHSILSDHLSPINRQILSRDFAGVCTFLNDTTHLVTLRSGYLDDYYYEPPISFIAHTLVQCVFLGLEEPFLQFLREGIAEDNSSPSTYHTLLTRLIKIAPEDSLACSFFISVNLAGVITHVLLELSSKNTFQMISNQLCTGLTAIWKRDGDFKEELSLSHVHQFTVVGTNVILVLFQALFFVEEEPGERKSIFSGDILVQIGSLPTQDETRISKPVFGRDNFHAVFHTSGLSNQLLSTVKNDHNNEKALADTVDTDTLDNPYSHTRFLNLITSEFMACCISGARPGVYNHILSRLMLCSSPRAIHRPEHSKIRQTQKSLIEISEITDQCPDPVKRLRAIFRFFEHANDDSLRESLQWHTAHFLHAHPDIVPQLLSVNPFLDWIVHRDDSVPCLVFLMSAFAVGPNLVVPRVFLGKHSPVNSDPGDVYPLQYETAMTNFLFRVAELSPSLLPDIHSSGNTFIYKFTARLAINTARVVSSDPNEPRCLCFGRDNQKWIAFLAAQKELMKPRKYPLWLLSVSCISLIVLLAASIDDGVSEAAILFLSSKSQLTVEQTRALLFSTPTTFPISSDWPLPVYNQHNPSQNPPPSLCAEAGRLLSERRDKPVKLEPQYKHPISEEIATLFGSCVLYALHSNSPLTSSRVPFFAEELWNDDERQRIWSNATNPKTGDHLHTFSFASIPCPSRRNLKERPNWSAIEFSSAWLFILHNFPFVVGETTWSHLSGFQSEIDSYILRPEEQQQFWKIVMDVLMSRSLNTPLDSFRELHWVLSRSSQHRRISWRMDEELTIQPTILRAKLKTAEGDEKWNVFARLWVLSQVSEEETDEMVMLAETDEQLLLALSSPLHNDQPFEYQPAVVICERNVSRVLKAAGRTDNLELAGTAWNTIRNGILMDRIQLFRKDEQGKQEANKEMSDLFEKVLHDMCAVQRKDVPKGSIAKVDPSSSSLLRSCLIVLRSCLQFSTLDPSPFLPVLASLALTADLPLLLDLLLVFREIGAQTKDSSKPFTLSSFIIPFSPHASAPSQPHSLLYIVSSIVIAEDNHSSEDTSKVVECFDYSHDAKLELIKTSLHVSVDQLNAAKLSSSPKRPPFTSSFLSTTEQTPETTLLIIWRNLRQILFTEDKTSLFEQHFTRFLPSLLRLVPLTIALSSDHDDDIWIGFLYLPSLHSSILPLLEIIKPLDQHEWDANPSISTLVSQLAFLLMYFDPSIPSSSGSWNPSKLVPLLKPGKPFSVFASNASDFTTQKWDGTRQLLTRFKEEGLEDRCEQFDLQTLHKPSTQTMSTLRILGSNSWMLQPYFNF</sequence>